<keyword evidence="5" id="KW-1185">Reference proteome</keyword>
<gene>
    <name evidence="4" type="ORF">NEA10_02015</name>
</gene>
<dbReference type="SUPFAM" id="SSF103481">
    <property type="entry name" value="Multidrug resistance efflux transporter EmrE"/>
    <property type="match status" value="2"/>
</dbReference>
<feature type="transmembrane region" description="Helical" evidence="2">
    <location>
        <begin position="181"/>
        <end position="201"/>
    </location>
</feature>
<feature type="domain" description="EamA" evidence="3">
    <location>
        <begin position="153"/>
        <end position="285"/>
    </location>
</feature>
<protein>
    <submittedName>
        <fullName evidence="4">EamA family transporter</fullName>
    </submittedName>
</protein>
<dbReference type="InterPro" id="IPR037185">
    <property type="entry name" value="EmrE-like"/>
</dbReference>
<keyword evidence="2" id="KW-0472">Membrane</keyword>
<proteinExistence type="inferred from homology"/>
<accession>A0ABY5AQN1</accession>
<evidence type="ECO:0000313" key="5">
    <source>
        <dbReference type="Proteomes" id="UP001056708"/>
    </source>
</evidence>
<dbReference type="InterPro" id="IPR000620">
    <property type="entry name" value="EamA_dom"/>
</dbReference>
<keyword evidence="2" id="KW-0812">Transmembrane</keyword>
<feature type="transmembrane region" description="Helical" evidence="2">
    <location>
        <begin position="156"/>
        <end position="175"/>
    </location>
</feature>
<dbReference type="Pfam" id="PF00892">
    <property type="entry name" value="EamA"/>
    <property type="match status" value="2"/>
</dbReference>
<feature type="transmembrane region" description="Helical" evidence="2">
    <location>
        <begin position="222"/>
        <end position="246"/>
    </location>
</feature>
<evidence type="ECO:0000313" key="4">
    <source>
        <dbReference type="EMBL" id="USR91528.1"/>
    </source>
</evidence>
<keyword evidence="2" id="KW-1133">Transmembrane helix</keyword>
<comment type="similarity">
    <text evidence="1">Belongs to the EamA transporter family.</text>
</comment>
<name>A0ABY5AQN1_9CYAN</name>
<sequence>MLWLILSLVTAFFESLRDVANKTSSTLHNDYVITWSLNAFTALLLLPLTLILGTPTISPPFWNALLAGSFLNAIAFLYFIKAIRLSDLSKVAPLTTFTPLFLLLTSPILVGEFPNTWGLLGILLIVSGAYLLNFAQHKQGYLQPLRALINERGARFMLLVAFLWSLTSNFDKIGVQNSSPLFWVTTVYAANALWLFPLMLLKCQGWREQIQAKPLPLLAIGGFNAIAVACQMTALSLTLVAYVIAIKRTSALFNVLWGRFIFQETGLKQRFLGTGIMVVGVVVIALS</sequence>
<dbReference type="RefSeq" id="WP_252663543.1">
    <property type="nucleotide sequence ID" value="NZ_CP098611.1"/>
</dbReference>
<reference evidence="4" key="1">
    <citation type="submission" date="2022-06" db="EMBL/GenBank/DDBJ databases">
        <title>Genome sequence of Phormidium yuhuli AB48 isolated from an industrial photobioreactor environment.</title>
        <authorList>
            <person name="Qiu Y."/>
            <person name="Noonan A.J.C."/>
            <person name="Dofher K."/>
            <person name="Koch M."/>
            <person name="Kieft B."/>
            <person name="Lin X."/>
            <person name="Ziels R.M."/>
            <person name="Hallam S.J."/>
        </authorList>
    </citation>
    <scope>NUCLEOTIDE SEQUENCE</scope>
    <source>
        <strain evidence="4">AB48</strain>
    </source>
</reference>
<evidence type="ECO:0000256" key="1">
    <source>
        <dbReference type="ARBA" id="ARBA00007362"/>
    </source>
</evidence>
<feature type="transmembrane region" description="Helical" evidence="2">
    <location>
        <begin position="116"/>
        <end position="135"/>
    </location>
</feature>
<feature type="transmembrane region" description="Helical" evidence="2">
    <location>
        <begin position="266"/>
        <end position="286"/>
    </location>
</feature>
<dbReference type="Gene3D" id="1.10.3730.20">
    <property type="match status" value="1"/>
</dbReference>
<evidence type="ECO:0000256" key="2">
    <source>
        <dbReference type="SAM" id="Phobius"/>
    </source>
</evidence>
<evidence type="ECO:0000259" key="3">
    <source>
        <dbReference type="Pfam" id="PF00892"/>
    </source>
</evidence>
<dbReference type="EMBL" id="CP098611">
    <property type="protein sequence ID" value="USR91528.1"/>
    <property type="molecule type" value="Genomic_DNA"/>
</dbReference>
<feature type="transmembrane region" description="Helical" evidence="2">
    <location>
        <begin position="61"/>
        <end position="79"/>
    </location>
</feature>
<feature type="domain" description="EamA" evidence="3">
    <location>
        <begin position="2"/>
        <end position="133"/>
    </location>
</feature>
<organism evidence="4 5">
    <name type="scientific">Phormidium yuhuli AB48</name>
    <dbReference type="NCBI Taxonomy" id="2940671"/>
    <lineage>
        <taxon>Bacteria</taxon>
        <taxon>Bacillati</taxon>
        <taxon>Cyanobacteriota</taxon>
        <taxon>Cyanophyceae</taxon>
        <taxon>Oscillatoriophycideae</taxon>
        <taxon>Oscillatoriales</taxon>
        <taxon>Oscillatoriaceae</taxon>
        <taxon>Phormidium</taxon>
        <taxon>Phormidium yuhuli</taxon>
    </lineage>
</organism>
<dbReference type="Proteomes" id="UP001056708">
    <property type="component" value="Chromosome"/>
</dbReference>